<dbReference type="InterPro" id="IPR023346">
    <property type="entry name" value="Lysozyme-like_dom_sf"/>
</dbReference>
<comment type="function">
    <text evidence="8">Murein-degrading enzyme that degrades murein glycan strands and insoluble, high-molecular weight murein sacculi, with the concomitant formation of a 1,6-anhydromuramoyl product. Lytic transglycosylases (LTs) play an integral role in the metabolism of the peptidoglycan (PG) sacculus. Their lytic action creates space within the PG sacculus to allow for its expansion as well as for the insertion of various structures such as secretion systems and flagella.</text>
</comment>
<feature type="active site" evidence="8">
    <location>
        <position position="311"/>
    </location>
</feature>
<dbReference type="SUPFAM" id="SSF53850">
    <property type="entry name" value="Periplasmic binding protein-like II"/>
    <property type="match status" value="1"/>
</dbReference>
<evidence type="ECO:0000259" key="10">
    <source>
        <dbReference type="SMART" id="SM00062"/>
    </source>
</evidence>
<comment type="similarity">
    <text evidence="8">In the N-terminal section; belongs to the bacterial solute-binding protein 3 family.</text>
</comment>
<keyword evidence="3 8" id="KW-0732">Signal</keyword>
<evidence type="ECO:0000256" key="6">
    <source>
        <dbReference type="ARBA" id="ARBA00023239"/>
    </source>
</evidence>
<comment type="domain">
    <text evidence="8">The N-terminal domain does not have lytic activity and probably modulates enzymatic activity. The C-terminal domain is the catalytic active domain.</text>
</comment>
<feature type="transmembrane region" description="Helical" evidence="9">
    <location>
        <begin position="12"/>
        <end position="31"/>
    </location>
</feature>
<dbReference type="GO" id="GO:0008933">
    <property type="term" value="F:peptidoglycan lytic transglycosylase activity"/>
    <property type="evidence" value="ECO:0007669"/>
    <property type="project" value="UniProtKB-UniRule"/>
</dbReference>
<dbReference type="RefSeq" id="WP_135484550.1">
    <property type="nucleotide sequence ID" value="NZ_SRMF01000010.1"/>
</dbReference>
<dbReference type="Gene3D" id="3.40.190.10">
    <property type="entry name" value="Periplasmic binding protein-like II"/>
    <property type="match status" value="2"/>
</dbReference>
<dbReference type="OrthoDB" id="9815002at2"/>
<dbReference type="InterPro" id="IPR000189">
    <property type="entry name" value="Transglyc_AS"/>
</dbReference>
<keyword evidence="12" id="KW-1185">Reference proteome</keyword>
<keyword evidence="7 8" id="KW-0961">Cell wall biogenesis/degradation</keyword>
<dbReference type="GO" id="GO:0009279">
    <property type="term" value="C:cell outer membrane"/>
    <property type="evidence" value="ECO:0007669"/>
    <property type="project" value="UniProtKB-SubCell"/>
</dbReference>
<gene>
    <name evidence="8 11" type="primary">mltF</name>
    <name evidence="11" type="ORF">E4656_17210</name>
</gene>
<dbReference type="EC" id="4.2.2.n1" evidence="8"/>
<evidence type="ECO:0000256" key="8">
    <source>
        <dbReference type="HAMAP-Rule" id="MF_02016"/>
    </source>
</evidence>
<dbReference type="InterPro" id="IPR008258">
    <property type="entry name" value="Transglycosylase_SLT_dom_1"/>
</dbReference>
<comment type="caution">
    <text evidence="8">Lacks conserved residue(s) required for the propagation of feature annotation.</text>
</comment>
<dbReference type="NCBIfam" id="NF008112">
    <property type="entry name" value="PRK10859.1"/>
    <property type="match status" value="1"/>
</dbReference>
<keyword evidence="5 8" id="KW-0998">Cell outer membrane</keyword>
<dbReference type="CDD" id="cd13403">
    <property type="entry name" value="MLTF-like"/>
    <property type="match status" value="1"/>
</dbReference>
<protein>
    <recommendedName>
        <fullName evidence="8">Membrane-bound lytic murein transglycosylase F</fullName>
        <ecNumber evidence="8">4.2.2.n1</ecNumber>
    </recommendedName>
    <alternativeName>
        <fullName evidence="8">Murein lyase F</fullName>
    </alternativeName>
</protein>
<evidence type="ECO:0000256" key="9">
    <source>
        <dbReference type="SAM" id="Phobius"/>
    </source>
</evidence>
<comment type="caution">
    <text evidence="11">The sequence shown here is derived from an EMBL/GenBank/DDBJ whole genome shotgun (WGS) entry which is preliminary data.</text>
</comment>
<proteinExistence type="inferred from homology"/>
<dbReference type="PROSITE" id="PS00922">
    <property type="entry name" value="TRANSGLYCOSYLASE"/>
    <property type="match status" value="1"/>
</dbReference>
<comment type="catalytic activity">
    <reaction evidence="8">
        <text>Exolytic cleavage of the (1-&gt;4)-beta-glycosidic linkage between N-acetylmuramic acid (MurNAc) and N-acetylglucosamine (GlcNAc) residues in peptidoglycan, from either the reducing or the non-reducing ends of the peptidoglycan chains, with concomitant formation of a 1,6-anhydrobond in the MurNAc residue.</text>
        <dbReference type="EC" id="4.2.2.n1"/>
    </reaction>
</comment>
<dbReference type="PANTHER" id="PTHR35936:SF32">
    <property type="entry name" value="MEMBRANE-BOUND LYTIC MUREIN TRANSGLYCOSYLASE F"/>
    <property type="match status" value="1"/>
</dbReference>
<dbReference type="CDD" id="cd01009">
    <property type="entry name" value="PBP2_YfhD_N"/>
    <property type="match status" value="1"/>
</dbReference>
<comment type="similarity">
    <text evidence="1">Belongs to the transglycosylase Slt family.</text>
</comment>
<dbReference type="InterPro" id="IPR023703">
    <property type="entry name" value="MltF"/>
</dbReference>
<comment type="subcellular location">
    <subcellularLocation>
        <location evidence="8">Cell outer membrane</location>
        <topology evidence="8">Peripheral membrane protein</topology>
    </subcellularLocation>
    <text evidence="8">Attached to the inner leaflet of the outer membrane.</text>
</comment>
<comment type="similarity">
    <text evidence="2">Belongs to the bacterial solute-binding protein 3 family.</text>
</comment>
<reference evidence="11 12" key="1">
    <citation type="submission" date="2019-04" db="EMBL/GenBank/DDBJ databases">
        <title>Natronospirillum operosus gen. nov., sp. nov., a haloalkaliphilic satellite isolated from decaying biomass of laboratory culture of cyanobacterium Geitlerinema sp. and proposal of Natronospirillaceae fam. nov. and Saccharospirillaceae fam. nov.</title>
        <authorList>
            <person name="Kevbrin V."/>
            <person name="Boltyanskaya Y."/>
            <person name="Koziaeva V."/>
            <person name="Grouzdev D.S."/>
            <person name="Park M."/>
            <person name="Cho J."/>
        </authorList>
    </citation>
    <scope>NUCLEOTIDE SEQUENCE [LARGE SCALE GENOMIC DNA]</scope>
    <source>
        <strain evidence="11 12">G-116</strain>
    </source>
</reference>
<name>A0A4Z0WBT9_9GAMM</name>
<evidence type="ECO:0000256" key="4">
    <source>
        <dbReference type="ARBA" id="ARBA00023136"/>
    </source>
</evidence>
<dbReference type="SUPFAM" id="SSF53955">
    <property type="entry name" value="Lysozyme-like"/>
    <property type="match status" value="1"/>
</dbReference>
<feature type="domain" description="Solute-binding protein family 3/N-terminal" evidence="10">
    <location>
        <begin position="45"/>
        <end position="264"/>
    </location>
</feature>
<dbReference type="Pfam" id="PF00497">
    <property type="entry name" value="SBP_bac_3"/>
    <property type="match status" value="1"/>
</dbReference>
<dbReference type="GO" id="GO:0071555">
    <property type="term" value="P:cell wall organization"/>
    <property type="evidence" value="ECO:0007669"/>
    <property type="project" value="UniProtKB-KW"/>
</dbReference>
<evidence type="ECO:0000256" key="3">
    <source>
        <dbReference type="ARBA" id="ARBA00022729"/>
    </source>
</evidence>
<dbReference type="Pfam" id="PF01464">
    <property type="entry name" value="SLT"/>
    <property type="match status" value="1"/>
</dbReference>
<feature type="region of interest" description="LT domain" evidence="8">
    <location>
        <begin position="265"/>
        <end position="480"/>
    </location>
</feature>
<dbReference type="EMBL" id="SRMF01000010">
    <property type="protein sequence ID" value="TGG91128.1"/>
    <property type="molecule type" value="Genomic_DNA"/>
</dbReference>
<sequence>MHILVRQRLIRRGAIWAFVGLLVLAFLLLGFSRVSHVERIEREGVLRVVTLNDPRHYNAQGDTLEMSLAHQFANHLDVDLRFHTADSTEELRRALRLGLADMAIGGIVVPASQAGPPDMAYSRPYMDVLQQVVYKRNQVQTLNELATLTGAVRANTPQYRALRALNSDPPLDIVAFEGTTEALLQALGNGEVDYAVIDSNDHAYYRPYYPSLRHAFDISAPQPVAWQFYANRDGSLRHAANRFLDDLEQSGQLEIVLDRHLGHLREFDYVGIRRFERHVNQRLPPLRDYFQNAAEESGLDWRLLAAVGYQESHWRPNAVSPTGVRGIMMLTLRTAGDLGVSNRLDPQQSVMGGARYLAELHNRVPDHIQDPDRMWFALAAYNVGMGHVMDARRIAAALDESADYWAELRQYLPLLRDPEYYRHTRFGFARGDEPVIYVENIRRYYDLLRWMFPSEDESDTLLPGLEPEAPAIVLPPLFQL</sequence>
<evidence type="ECO:0000256" key="7">
    <source>
        <dbReference type="ARBA" id="ARBA00023316"/>
    </source>
</evidence>
<keyword evidence="4 8" id="KW-0472">Membrane</keyword>
<dbReference type="Gene3D" id="1.10.530.10">
    <property type="match status" value="1"/>
</dbReference>
<accession>A0A4Z0WBT9</accession>
<evidence type="ECO:0000256" key="5">
    <source>
        <dbReference type="ARBA" id="ARBA00023237"/>
    </source>
</evidence>
<organism evidence="11 12">
    <name type="scientific">Natronospirillum operosum</name>
    <dbReference type="NCBI Taxonomy" id="2759953"/>
    <lineage>
        <taxon>Bacteria</taxon>
        <taxon>Pseudomonadati</taxon>
        <taxon>Pseudomonadota</taxon>
        <taxon>Gammaproteobacteria</taxon>
        <taxon>Oceanospirillales</taxon>
        <taxon>Natronospirillaceae</taxon>
        <taxon>Natronospirillum</taxon>
    </lineage>
</organism>
<dbReference type="Proteomes" id="UP000297475">
    <property type="component" value="Unassembled WGS sequence"/>
</dbReference>
<comment type="similarity">
    <text evidence="8">In the C-terminal section; belongs to the transglycosylase Slt family.</text>
</comment>
<keyword evidence="9" id="KW-0812">Transmembrane</keyword>
<dbReference type="AlphaFoldDB" id="A0A4Z0WBT9"/>
<evidence type="ECO:0000256" key="2">
    <source>
        <dbReference type="ARBA" id="ARBA00010333"/>
    </source>
</evidence>
<evidence type="ECO:0000313" key="11">
    <source>
        <dbReference type="EMBL" id="TGG91128.1"/>
    </source>
</evidence>
<dbReference type="InterPro" id="IPR001638">
    <property type="entry name" value="Solute-binding_3/MltF_N"/>
</dbReference>
<dbReference type="SMART" id="SM00062">
    <property type="entry name" value="PBPb"/>
    <property type="match status" value="1"/>
</dbReference>
<dbReference type="PANTHER" id="PTHR35936">
    <property type="entry name" value="MEMBRANE-BOUND LYTIC MUREIN TRANSGLYCOSYLASE F"/>
    <property type="match status" value="1"/>
</dbReference>
<keyword evidence="9" id="KW-1133">Transmembrane helix</keyword>
<keyword evidence="6 8" id="KW-0456">Lyase</keyword>
<dbReference type="GO" id="GO:0000270">
    <property type="term" value="P:peptidoglycan metabolic process"/>
    <property type="evidence" value="ECO:0007669"/>
    <property type="project" value="InterPro"/>
</dbReference>
<dbReference type="GO" id="GO:0016998">
    <property type="term" value="P:cell wall macromolecule catabolic process"/>
    <property type="evidence" value="ECO:0007669"/>
    <property type="project" value="UniProtKB-UniRule"/>
</dbReference>
<dbReference type="HAMAP" id="MF_02016">
    <property type="entry name" value="MltF"/>
    <property type="match status" value="1"/>
</dbReference>
<evidence type="ECO:0000256" key="1">
    <source>
        <dbReference type="ARBA" id="ARBA00007734"/>
    </source>
</evidence>
<evidence type="ECO:0000313" key="12">
    <source>
        <dbReference type="Proteomes" id="UP000297475"/>
    </source>
</evidence>